<evidence type="ECO:0000313" key="4">
    <source>
        <dbReference type="Proteomes" id="UP000617355"/>
    </source>
</evidence>
<organism evidence="3 4">
    <name type="scientific">Sinisalibacter lacisalsi</name>
    <dbReference type="NCBI Taxonomy" id="1526570"/>
    <lineage>
        <taxon>Bacteria</taxon>
        <taxon>Pseudomonadati</taxon>
        <taxon>Pseudomonadota</taxon>
        <taxon>Alphaproteobacteria</taxon>
        <taxon>Rhodobacterales</taxon>
        <taxon>Roseobacteraceae</taxon>
        <taxon>Sinisalibacter</taxon>
    </lineage>
</organism>
<name>A0ABQ1QB64_9RHOB</name>
<evidence type="ECO:0000256" key="1">
    <source>
        <dbReference type="ARBA" id="ARBA00022603"/>
    </source>
</evidence>
<comment type="caution">
    <text evidence="3">The sequence shown here is derived from an EMBL/GenBank/DDBJ whole genome shotgun (WGS) entry which is preliminary data.</text>
</comment>
<protein>
    <submittedName>
        <fullName evidence="3">SAM-dependent methyltransferase</fullName>
    </submittedName>
</protein>
<dbReference type="EMBL" id="BMGI01000001">
    <property type="protein sequence ID" value="GGD21620.1"/>
    <property type="molecule type" value="Genomic_DNA"/>
</dbReference>
<reference evidence="4" key="1">
    <citation type="journal article" date="2019" name="Int. J. Syst. Evol. Microbiol.">
        <title>The Global Catalogue of Microorganisms (GCM) 10K type strain sequencing project: providing services to taxonomists for standard genome sequencing and annotation.</title>
        <authorList>
            <consortium name="The Broad Institute Genomics Platform"/>
            <consortium name="The Broad Institute Genome Sequencing Center for Infectious Disease"/>
            <person name="Wu L."/>
            <person name="Ma J."/>
        </authorList>
    </citation>
    <scope>NUCLEOTIDE SEQUENCE [LARGE SCALE GENOMIC DNA]</scope>
    <source>
        <strain evidence="4">CGMCC 1.12922</strain>
    </source>
</reference>
<dbReference type="InterPro" id="IPR029063">
    <property type="entry name" value="SAM-dependent_MTases_sf"/>
</dbReference>
<keyword evidence="2" id="KW-0808">Transferase</keyword>
<sequence length="271" mass="29554">MVRAMANLVDPDRLKLIRARARPEGMFLHEIAADEVKDRLELVNRRFTRPAVVTGFPDPWRAAFPDARIVPDDELLTLEPGAHDVVIHGLSLHWANDPVTQVFQCHQALEPDGLFVGVTLGGQTLHELRAVLAETEAALSNGLSPRVLPMGEIRDLGQILQMAGLALPVADSLLKKVSYADAMALMHDLRAMGEGNALADRATKTPPGYFDRVVEAYENAFGEGGRVFATFELIFLTGWAPHESQQKPLKPGSATTRLADALGAKQTDLPD</sequence>
<evidence type="ECO:0000256" key="2">
    <source>
        <dbReference type="ARBA" id="ARBA00022679"/>
    </source>
</evidence>
<dbReference type="PANTHER" id="PTHR13090:SF1">
    <property type="entry name" value="ARGININE-HYDROXYLASE NDUFAF5, MITOCHONDRIAL"/>
    <property type="match status" value="1"/>
</dbReference>
<keyword evidence="4" id="KW-1185">Reference proteome</keyword>
<keyword evidence="1 3" id="KW-0489">Methyltransferase</keyword>
<evidence type="ECO:0000313" key="3">
    <source>
        <dbReference type="EMBL" id="GGD21620.1"/>
    </source>
</evidence>
<gene>
    <name evidence="3" type="ORF">GCM10011358_02630</name>
</gene>
<accession>A0ABQ1QB64</accession>
<dbReference type="PANTHER" id="PTHR13090">
    <property type="entry name" value="ARGININE-HYDROXYLASE NDUFAF5, MITOCHONDRIAL"/>
    <property type="match status" value="1"/>
</dbReference>
<proteinExistence type="predicted"/>
<dbReference type="GO" id="GO:0032259">
    <property type="term" value="P:methylation"/>
    <property type="evidence" value="ECO:0007669"/>
    <property type="project" value="UniProtKB-KW"/>
</dbReference>
<dbReference type="GO" id="GO:0008168">
    <property type="term" value="F:methyltransferase activity"/>
    <property type="evidence" value="ECO:0007669"/>
    <property type="project" value="UniProtKB-KW"/>
</dbReference>
<dbReference type="Proteomes" id="UP000617355">
    <property type="component" value="Unassembled WGS sequence"/>
</dbReference>
<dbReference type="SUPFAM" id="SSF53335">
    <property type="entry name" value="S-adenosyl-L-methionine-dependent methyltransferases"/>
    <property type="match status" value="1"/>
</dbReference>
<dbReference type="Gene3D" id="3.40.50.150">
    <property type="entry name" value="Vaccinia Virus protein VP39"/>
    <property type="match status" value="1"/>
</dbReference>
<dbReference type="InterPro" id="IPR050602">
    <property type="entry name" value="Malonyl-ACP_OMT"/>
</dbReference>